<dbReference type="InterPro" id="IPR008996">
    <property type="entry name" value="IL1/FGF"/>
</dbReference>
<gene>
    <name evidence="1" type="ORF">XAT740_LOCUS39572</name>
</gene>
<evidence type="ECO:0000313" key="2">
    <source>
        <dbReference type="Proteomes" id="UP000663828"/>
    </source>
</evidence>
<comment type="caution">
    <text evidence="1">The sequence shown here is derived from an EMBL/GenBank/DDBJ whole genome shotgun (WGS) entry which is preliminary data.</text>
</comment>
<name>A0A815T1U6_ADIRI</name>
<dbReference type="Gene3D" id="2.80.10.50">
    <property type="match status" value="1"/>
</dbReference>
<protein>
    <recommendedName>
        <fullName evidence="3">FGF</fullName>
    </recommendedName>
</protein>
<dbReference type="EMBL" id="CAJNOR010004401">
    <property type="protein sequence ID" value="CAF1499496.1"/>
    <property type="molecule type" value="Genomic_DNA"/>
</dbReference>
<evidence type="ECO:0000313" key="1">
    <source>
        <dbReference type="EMBL" id="CAF1499496.1"/>
    </source>
</evidence>
<proteinExistence type="predicted"/>
<reference evidence="1" key="1">
    <citation type="submission" date="2021-02" db="EMBL/GenBank/DDBJ databases">
        <authorList>
            <person name="Nowell W R."/>
        </authorList>
    </citation>
    <scope>NUCLEOTIDE SEQUENCE</scope>
</reference>
<dbReference type="SUPFAM" id="SSF50353">
    <property type="entry name" value="Cytokine"/>
    <property type="match status" value="1"/>
</dbReference>
<evidence type="ECO:0008006" key="3">
    <source>
        <dbReference type="Google" id="ProtNLM"/>
    </source>
</evidence>
<sequence>MFGIFILQQFVAIRHLFFFLLFHLTFLATLSSTNMIYPSSYVHYVRRHAHHHQQQQQQQPLMSSASTSTDPKFIASLLERSRAQRDTYDERQKLVSTYKIISKTQCLLQMRSLDGYVDAKHVTNLDDTQETKDGIFLFLPIAVNLFLVQHKESKRYLCGENSQLFGLLERNERQCVFETKRSDIDFGRWDSYRLFYENPNRGYLSISHMCHTRLRRKFDNDNYLNFLAFVRINTDISVETAAARRIVNQENNSGRQRTKLLNGTNHKPPKLISDYRQRFRITLPTTSTTTTTTATTTTTTTTTTFKPIRKYTYSTTLPPWKSLIVHVYNPTHASYIPITTRRWRSRRTRRP</sequence>
<organism evidence="1 2">
    <name type="scientific">Adineta ricciae</name>
    <name type="common">Rotifer</name>
    <dbReference type="NCBI Taxonomy" id="249248"/>
    <lineage>
        <taxon>Eukaryota</taxon>
        <taxon>Metazoa</taxon>
        <taxon>Spiralia</taxon>
        <taxon>Gnathifera</taxon>
        <taxon>Rotifera</taxon>
        <taxon>Eurotatoria</taxon>
        <taxon>Bdelloidea</taxon>
        <taxon>Adinetida</taxon>
        <taxon>Adinetidae</taxon>
        <taxon>Adineta</taxon>
    </lineage>
</organism>
<keyword evidence="2" id="KW-1185">Reference proteome</keyword>
<dbReference type="Proteomes" id="UP000663828">
    <property type="component" value="Unassembled WGS sequence"/>
</dbReference>
<accession>A0A815T1U6</accession>
<dbReference type="AlphaFoldDB" id="A0A815T1U6"/>